<evidence type="ECO:0000256" key="5">
    <source>
        <dbReference type="PIRSR" id="PIRSR001430-1"/>
    </source>
</evidence>
<feature type="domain" description="Pseudouridine synthase I TruA alpha/beta" evidence="8">
    <location>
        <begin position="9"/>
        <end position="104"/>
    </location>
</feature>
<keyword evidence="2 4" id="KW-0819">tRNA processing</keyword>
<feature type="binding site" evidence="4 6">
    <location>
        <position position="110"/>
    </location>
    <ligand>
        <name>substrate</name>
    </ligand>
</feature>
<evidence type="ECO:0000256" key="7">
    <source>
        <dbReference type="RuleBase" id="RU003792"/>
    </source>
</evidence>
<comment type="similarity">
    <text evidence="1 4 7">Belongs to the tRNA pseudouridine synthase TruA family.</text>
</comment>
<dbReference type="InterPro" id="IPR020097">
    <property type="entry name" value="PsdUridine_synth_TruA_a/b_dom"/>
</dbReference>
<dbReference type="EMBL" id="FQZN01000002">
    <property type="protein sequence ID" value="SHI41691.1"/>
    <property type="molecule type" value="Genomic_DNA"/>
</dbReference>
<evidence type="ECO:0000259" key="8">
    <source>
        <dbReference type="Pfam" id="PF01416"/>
    </source>
</evidence>
<evidence type="ECO:0000256" key="1">
    <source>
        <dbReference type="ARBA" id="ARBA00009375"/>
    </source>
</evidence>
<dbReference type="Proteomes" id="UP000184192">
    <property type="component" value="Unassembled WGS sequence"/>
</dbReference>
<dbReference type="PANTHER" id="PTHR11142:SF0">
    <property type="entry name" value="TRNA PSEUDOURIDINE SYNTHASE-LIKE 1"/>
    <property type="match status" value="1"/>
</dbReference>
<dbReference type="GO" id="GO:0003723">
    <property type="term" value="F:RNA binding"/>
    <property type="evidence" value="ECO:0007669"/>
    <property type="project" value="InterPro"/>
</dbReference>
<dbReference type="GO" id="GO:0031119">
    <property type="term" value="P:tRNA pseudouridine synthesis"/>
    <property type="evidence" value="ECO:0007669"/>
    <property type="project" value="UniProtKB-UniRule"/>
</dbReference>
<dbReference type="AlphaFoldDB" id="A0A1M6AZ34"/>
<dbReference type="EC" id="5.4.99.12" evidence="4"/>
<dbReference type="HAMAP" id="MF_00171">
    <property type="entry name" value="TruA"/>
    <property type="match status" value="1"/>
</dbReference>
<evidence type="ECO:0000313" key="10">
    <source>
        <dbReference type="Proteomes" id="UP000184192"/>
    </source>
</evidence>
<proteinExistence type="inferred from homology"/>
<sequence length="253" mass="29148">MQRYFIYLAYDGTAYHGWQIQPNGDSVQECLMRALATLMRREVEVIGAGRTDAGVHASLMVAHFDSDEPLDTAFFTDKLNRLLPPDISIYRIRAVKPDAHARFDATARMYKYYVTTAKSPFNRQYRCRLFQAPDFERMNEAARILFDYTDFTSFSKLHTDVKTNNCRIMHAAWMQVDDVTWVFTIQADRFLRNMVRAVVGTLLEVGRGKLTIEGFRRVIEQKDRCKAGTSVPGNALFLVDVTYPEELFIADNN</sequence>
<dbReference type="Pfam" id="PF01416">
    <property type="entry name" value="PseudoU_synth_1"/>
    <property type="match status" value="2"/>
</dbReference>
<reference evidence="10" key="1">
    <citation type="submission" date="2016-11" db="EMBL/GenBank/DDBJ databases">
        <authorList>
            <person name="Varghese N."/>
            <person name="Submissions S."/>
        </authorList>
    </citation>
    <scope>NUCLEOTIDE SEQUENCE [LARGE SCALE GENOMIC DNA]</scope>
    <source>
        <strain evidence="10">DSM 26884</strain>
    </source>
</reference>
<dbReference type="InterPro" id="IPR020094">
    <property type="entry name" value="TruA/RsuA/RluB/E/F_N"/>
</dbReference>
<dbReference type="FunFam" id="3.30.70.580:FF:000001">
    <property type="entry name" value="tRNA pseudouridine synthase A"/>
    <property type="match status" value="1"/>
</dbReference>
<dbReference type="InterPro" id="IPR020103">
    <property type="entry name" value="PsdUridine_synth_cat_dom_sf"/>
</dbReference>
<comment type="function">
    <text evidence="4">Formation of pseudouridine at positions 38, 39 and 40 in the anticodon stem and loop of transfer RNAs.</text>
</comment>
<dbReference type="GeneID" id="92710633"/>
<feature type="active site" description="Nucleophile" evidence="4 5">
    <location>
        <position position="52"/>
    </location>
</feature>
<dbReference type="NCBIfam" id="TIGR00071">
    <property type="entry name" value="hisT_truA"/>
    <property type="match status" value="1"/>
</dbReference>
<dbReference type="InterPro" id="IPR001406">
    <property type="entry name" value="PsdUridine_synth_TruA"/>
</dbReference>
<dbReference type="InterPro" id="IPR020095">
    <property type="entry name" value="PsdUridine_synth_TruA_C"/>
</dbReference>
<evidence type="ECO:0000256" key="3">
    <source>
        <dbReference type="ARBA" id="ARBA00023235"/>
    </source>
</evidence>
<gene>
    <name evidence="4" type="primary">truA</name>
    <name evidence="9" type="ORF">SAMN05444350_10293</name>
</gene>
<comment type="catalytic activity">
    <reaction evidence="4 7">
        <text>uridine(38/39/40) in tRNA = pseudouridine(38/39/40) in tRNA</text>
        <dbReference type="Rhea" id="RHEA:22376"/>
        <dbReference type="Rhea" id="RHEA-COMP:10085"/>
        <dbReference type="Rhea" id="RHEA-COMP:10087"/>
        <dbReference type="ChEBI" id="CHEBI:65314"/>
        <dbReference type="ChEBI" id="CHEBI:65315"/>
        <dbReference type="EC" id="5.4.99.12"/>
    </reaction>
</comment>
<dbReference type="Gene3D" id="3.30.70.580">
    <property type="entry name" value="Pseudouridine synthase I, catalytic domain, N-terminal subdomain"/>
    <property type="match status" value="1"/>
</dbReference>
<evidence type="ECO:0000256" key="2">
    <source>
        <dbReference type="ARBA" id="ARBA00022694"/>
    </source>
</evidence>
<evidence type="ECO:0000256" key="4">
    <source>
        <dbReference type="HAMAP-Rule" id="MF_00171"/>
    </source>
</evidence>
<keyword evidence="10" id="KW-1185">Reference proteome</keyword>
<dbReference type="eggNOG" id="COG0101">
    <property type="taxonomic scope" value="Bacteria"/>
</dbReference>
<feature type="domain" description="Pseudouridine synthase I TruA alpha/beta" evidence="8">
    <location>
        <begin position="149"/>
        <end position="244"/>
    </location>
</feature>
<dbReference type="PANTHER" id="PTHR11142">
    <property type="entry name" value="PSEUDOURIDYLATE SYNTHASE"/>
    <property type="match status" value="1"/>
</dbReference>
<accession>A0A1M6AZ34</accession>
<comment type="subunit">
    <text evidence="4">Homodimer.</text>
</comment>
<dbReference type="Gene3D" id="3.30.70.660">
    <property type="entry name" value="Pseudouridine synthase I, catalytic domain, C-terminal subdomain"/>
    <property type="match status" value="1"/>
</dbReference>
<keyword evidence="3 4" id="KW-0413">Isomerase</keyword>
<dbReference type="RefSeq" id="WP_025832361.1">
    <property type="nucleotide sequence ID" value="NZ_FQZN01000002.1"/>
</dbReference>
<evidence type="ECO:0000313" key="9">
    <source>
        <dbReference type="EMBL" id="SHI41691.1"/>
    </source>
</evidence>
<protein>
    <recommendedName>
        <fullName evidence="4">tRNA pseudouridine synthase A</fullName>
        <ecNumber evidence="4">5.4.99.12</ecNumber>
    </recommendedName>
    <alternativeName>
        <fullName evidence="4">tRNA pseudouridine(38-40) synthase</fullName>
    </alternativeName>
    <alternativeName>
        <fullName evidence="4">tRNA pseudouridylate synthase I</fullName>
    </alternativeName>
    <alternativeName>
        <fullName evidence="4">tRNA-uridine isomerase I</fullName>
    </alternativeName>
</protein>
<name>A0A1M6AZ34_9BACE</name>
<organism evidence="9 10">
    <name type="scientific">Bacteroides stercorirosoris</name>
    <dbReference type="NCBI Taxonomy" id="871324"/>
    <lineage>
        <taxon>Bacteria</taxon>
        <taxon>Pseudomonadati</taxon>
        <taxon>Bacteroidota</taxon>
        <taxon>Bacteroidia</taxon>
        <taxon>Bacteroidales</taxon>
        <taxon>Bacteroidaceae</taxon>
        <taxon>Bacteroides</taxon>
    </lineage>
</organism>
<dbReference type="CDD" id="cd02570">
    <property type="entry name" value="PseudoU_synth_EcTruA"/>
    <property type="match status" value="1"/>
</dbReference>
<dbReference type="SUPFAM" id="SSF55120">
    <property type="entry name" value="Pseudouridine synthase"/>
    <property type="match status" value="1"/>
</dbReference>
<comment type="caution">
    <text evidence="4">Lacks conserved residue(s) required for the propagation of feature annotation.</text>
</comment>
<evidence type="ECO:0000256" key="6">
    <source>
        <dbReference type="PIRSR" id="PIRSR001430-2"/>
    </source>
</evidence>
<dbReference type="GO" id="GO:0160147">
    <property type="term" value="F:tRNA pseudouridine(38-40) synthase activity"/>
    <property type="evidence" value="ECO:0007669"/>
    <property type="project" value="UniProtKB-EC"/>
</dbReference>
<dbReference type="PIRSF" id="PIRSF001430">
    <property type="entry name" value="tRNA_psdUrid_synth"/>
    <property type="match status" value="1"/>
</dbReference>